<accession>K9GQ89</accession>
<feature type="transmembrane region" description="Helical" evidence="7">
    <location>
        <begin position="247"/>
        <end position="268"/>
    </location>
</feature>
<dbReference type="PROSITE" id="PS50850">
    <property type="entry name" value="MFS"/>
    <property type="match status" value="1"/>
</dbReference>
<feature type="transmembrane region" description="Helical" evidence="7">
    <location>
        <begin position="72"/>
        <end position="91"/>
    </location>
</feature>
<keyword evidence="4 7" id="KW-0812">Transmembrane</keyword>
<evidence type="ECO:0000256" key="6">
    <source>
        <dbReference type="ARBA" id="ARBA00023136"/>
    </source>
</evidence>
<dbReference type="AlphaFoldDB" id="K9GQ89"/>
<dbReference type="RefSeq" id="WP_009542225.1">
    <property type="nucleotide sequence ID" value="NZ_ANHY01000020.1"/>
</dbReference>
<evidence type="ECO:0000313" key="10">
    <source>
        <dbReference type="Proteomes" id="UP000009881"/>
    </source>
</evidence>
<feature type="transmembrane region" description="Helical" evidence="7">
    <location>
        <begin position="165"/>
        <end position="188"/>
    </location>
</feature>
<evidence type="ECO:0000259" key="8">
    <source>
        <dbReference type="PROSITE" id="PS50850"/>
    </source>
</evidence>
<name>K9GQ89_9PROT</name>
<evidence type="ECO:0000256" key="3">
    <source>
        <dbReference type="ARBA" id="ARBA00022475"/>
    </source>
</evidence>
<dbReference type="InterPro" id="IPR050171">
    <property type="entry name" value="MFS_Transporters"/>
</dbReference>
<keyword evidence="6 7" id="KW-0472">Membrane</keyword>
<dbReference type="PATRIC" id="fig|1238182.3.peg.3783"/>
<dbReference type="PANTHER" id="PTHR23517">
    <property type="entry name" value="RESISTANCE PROTEIN MDTM, PUTATIVE-RELATED-RELATED"/>
    <property type="match status" value="1"/>
</dbReference>
<dbReference type="InterPro" id="IPR020846">
    <property type="entry name" value="MFS_dom"/>
</dbReference>
<gene>
    <name evidence="9" type="ORF">C882_1829</name>
</gene>
<feature type="transmembrane region" description="Helical" evidence="7">
    <location>
        <begin position="280"/>
        <end position="299"/>
    </location>
</feature>
<dbReference type="SUPFAM" id="SSF103473">
    <property type="entry name" value="MFS general substrate transporter"/>
    <property type="match status" value="1"/>
</dbReference>
<dbReference type="OrthoDB" id="8524807at2"/>
<comment type="subcellular location">
    <subcellularLocation>
        <location evidence="1">Cell membrane</location>
        <topology evidence="1">Multi-pass membrane protein</topology>
    </subcellularLocation>
</comment>
<dbReference type="GO" id="GO:0022857">
    <property type="term" value="F:transmembrane transporter activity"/>
    <property type="evidence" value="ECO:0007669"/>
    <property type="project" value="InterPro"/>
</dbReference>
<dbReference type="Proteomes" id="UP000009881">
    <property type="component" value="Unassembled WGS sequence"/>
</dbReference>
<feature type="transmembrane region" description="Helical" evidence="7">
    <location>
        <begin position="367"/>
        <end position="386"/>
    </location>
</feature>
<feature type="transmembrane region" description="Helical" evidence="7">
    <location>
        <begin position="12"/>
        <end position="36"/>
    </location>
</feature>
<dbReference type="InterPro" id="IPR036259">
    <property type="entry name" value="MFS_trans_sf"/>
</dbReference>
<dbReference type="Pfam" id="PF07690">
    <property type="entry name" value="MFS_1"/>
    <property type="match status" value="1"/>
</dbReference>
<dbReference type="eggNOG" id="COG2271">
    <property type="taxonomic scope" value="Bacteria"/>
</dbReference>
<feature type="transmembrane region" description="Helical" evidence="7">
    <location>
        <begin position="339"/>
        <end position="361"/>
    </location>
</feature>
<dbReference type="InterPro" id="IPR011701">
    <property type="entry name" value="MFS"/>
</dbReference>
<feature type="domain" description="Major facilitator superfamily (MFS) profile" evidence="8">
    <location>
        <begin position="11"/>
        <end position="390"/>
    </location>
</feature>
<dbReference type="STRING" id="1238182.C882_1829"/>
<evidence type="ECO:0000256" key="7">
    <source>
        <dbReference type="SAM" id="Phobius"/>
    </source>
</evidence>
<dbReference type="Gene3D" id="1.20.1250.20">
    <property type="entry name" value="MFS general substrate transporter like domains"/>
    <property type="match status" value="1"/>
</dbReference>
<keyword evidence="3" id="KW-1003">Cell membrane</keyword>
<keyword evidence="5 7" id="KW-1133">Transmembrane helix</keyword>
<sequence length="406" mass="42680">MTPTRAEQRAVAWIAGIAHFFSHLFEPIFYVVALVLPTVFDVSYEAALTLIIVGKLLYGLAAPAAGWLGDRWSATGMMAVFFLGLGASGLWAGMSGSATEMMLALAALGLFGSIYHPVGIAWLVRSATSRGKALGFNGIFGGLGPAVAGVTAGGLVEWFGWRAAFIVPSLVVLALGVVFVVLMMRGVVRETRHDATPQPEPDRRDTVRAYTILALCMVCGGLIYQSTQSTLPKVFEEGLGGLLGDGGTLGVGTAVMIVYGVAGFMQLVCGHLADRFPLKYVYVGMYLLQIPMLAMILGLTGAPLLLAAVLAVTLNIGALPAENSLLAKYTPARWRATAYGLKFVLAFGVAGLGVQLAAWIRGTTGDFFWLYALLAGAALFVAVMGIRLPGDRPVPEPAPAPVQAAE</sequence>
<evidence type="ECO:0000256" key="2">
    <source>
        <dbReference type="ARBA" id="ARBA00022448"/>
    </source>
</evidence>
<evidence type="ECO:0000256" key="4">
    <source>
        <dbReference type="ARBA" id="ARBA00022692"/>
    </source>
</evidence>
<dbReference type="GO" id="GO:0005886">
    <property type="term" value="C:plasma membrane"/>
    <property type="evidence" value="ECO:0007669"/>
    <property type="project" value="UniProtKB-SubCell"/>
</dbReference>
<keyword evidence="2" id="KW-0813">Transport</keyword>
<evidence type="ECO:0000256" key="1">
    <source>
        <dbReference type="ARBA" id="ARBA00004651"/>
    </source>
</evidence>
<feature type="transmembrane region" description="Helical" evidence="7">
    <location>
        <begin position="42"/>
        <end position="60"/>
    </location>
</feature>
<comment type="caution">
    <text evidence="9">The sequence shown here is derived from an EMBL/GenBank/DDBJ whole genome shotgun (WGS) entry which is preliminary data.</text>
</comment>
<feature type="transmembrane region" description="Helical" evidence="7">
    <location>
        <begin position="209"/>
        <end position="227"/>
    </location>
</feature>
<feature type="transmembrane region" description="Helical" evidence="7">
    <location>
        <begin position="136"/>
        <end position="159"/>
    </location>
</feature>
<proteinExistence type="predicted"/>
<reference evidence="9 10" key="1">
    <citation type="journal article" date="2013" name="Genome Announc.">
        <title>Draft Genome Sequence of an Alphaproteobacterium, Caenispirillum salinarum AK4(T), Isolated from a Solar Saltern.</title>
        <authorList>
            <person name="Khatri I."/>
            <person name="Singh A."/>
            <person name="Korpole S."/>
            <person name="Pinnaka A.K."/>
            <person name="Subramanian S."/>
        </authorList>
    </citation>
    <scope>NUCLEOTIDE SEQUENCE [LARGE SCALE GENOMIC DNA]</scope>
    <source>
        <strain evidence="9 10">AK4</strain>
    </source>
</reference>
<feature type="transmembrane region" description="Helical" evidence="7">
    <location>
        <begin position="103"/>
        <end position="124"/>
    </location>
</feature>
<evidence type="ECO:0000313" key="9">
    <source>
        <dbReference type="EMBL" id="EKV27327.1"/>
    </source>
</evidence>
<keyword evidence="10" id="KW-1185">Reference proteome</keyword>
<organism evidence="9 10">
    <name type="scientific">Caenispirillum salinarum AK4</name>
    <dbReference type="NCBI Taxonomy" id="1238182"/>
    <lineage>
        <taxon>Bacteria</taxon>
        <taxon>Pseudomonadati</taxon>
        <taxon>Pseudomonadota</taxon>
        <taxon>Alphaproteobacteria</taxon>
        <taxon>Rhodospirillales</taxon>
        <taxon>Novispirillaceae</taxon>
        <taxon>Caenispirillum</taxon>
    </lineage>
</organism>
<dbReference type="PANTHER" id="PTHR23517:SF2">
    <property type="entry name" value="MULTIDRUG RESISTANCE PROTEIN MDTH"/>
    <property type="match status" value="1"/>
</dbReference>
<protein>
    <submittedName>
        <fullName evidence="9">Permease of the major facilitator superfamily</fullName>
    </submittedName>
</protein>
<dbReference type="EMBL" id="ANHY01000020">
    <property type="protein sequence ID" value="EKV27327.1"/>
    <property type="molecule type" value="Genomic_DNA"/>
</dbReference>
<evidence type="ECO:0000256" key="5">
    <source>
        <dbReference type="ARBA" id="ARBA00022989"/>
    </source>
</evidence>